<dbReference type="Proteomes" id="UP000637774">
    <property type="component" value="Unassembled WGS sequence"/>
</dbReference>
<gene>
    <name evidence="1" type="ORF">GCM10011495_27240</name>
</gene>
<protein>
    <submittedName>
        <fullName evidence="1">Uncharacterized protein</fullName>
    </submittedName>
</protein>
<proteinExistence type="predicted"/>
<dbReference type="EMBL" id="BMGY01000026">
    <property type="protein sequence ID" value="GGH87704.1"/>
    <property type="molecule type" value="Genomic_DNA"/>
</dbReference>
<organism evidence="1 2">
    <name type="scientific">Hymenobacter frigidus</name>
    <dbReference type="NCBI Taxonomy" id="1524095"/>
    <lineage>
        <taxon>Bacteria</taxon>
        <taxon>Pseudomonadati</taxon>
        <taxon>Bacteroidota</taxon>
        <taxon>Cytophagia</taxon>
        <taxon>Cytophagales</taxon>
        <taxon>Hymenobacteraceae</taxon>
        <taxon>Hymenobacter</taxon>
    </lineage>
</organism>
<sequence>MSAGPGADSQSPRYTYTYTNFETALDDIQVAQTLSREGLRRYILRPIFALYFATSVTVD</sequence>
<accession>A0ABQ2AAR7</accession>
<keyword evidence="2" id="KW-1185">Reference proteome</keyword>
<reference evidence="2" key="1">
    <citation type="journal article" date="2019" name="Int. J. Syst. Evol. Microbiol.">
        <title>The Global Catalogue of Microorganisms (GCM) 10K type strain sequencing project: providing services to taxonomists for standard genome sequencing and annotation.</title>
        <authorList>
            <consortium name="The Broad Institute Genomics Platform"/>
            <consortium name="The Broad Institute Genome Sequencing Center for Infectious Disease"/>
            <person name="Wu L."/>
            <person name="Ma J."/>
        </authorList>
    </citation>
    <scope>NUCLEOTIDE SEQUENCE [LARGE SCALE GENOMIC DNA]</scope>
    <source>
        <strain evidence="2">CGMCC 1.14966</strain>
    </source>
</reference>
<evidence type="ECO:0000313" key="1">
    <source>
        <dbReference type="EMBL" id="GGH87704.1"/>
    </source>
</evidence>
<name>A0ABQ2AAR7_9BACT</name>
<comment type="caution">
    <text evidence="1">The sequence shown here is derived from an EMBL/GenBank/DDBJ whole genome shotgun (WGS) entry which is preliminary data.</text>
</comment>
<evidence type="ECO:0000313" key="2">
    <source>
        <dbReference type="Proteomes" id="UP000637774"/>
    </source>
</evidence>